<feature type="transmembrane region" description="Helical" evidence="9">
    <location>
        <begin position="558"/>
        <end position="579"/>
    </location>
</feature>
<dbReference type="PANTHER" id="PTHR11629:SF61">
    <property type="entry name" value="V-TYPE PROTON ATPASE SUBUNIT A"/>
    <property type="match status" value="1"/>
</dbReference>
<dbReference type="GO" id="GO:0007035">
    <property type="term" value="P:vacuolar acidification"/>
    <property type="evidence" value="ECO:0007669"/>
    <property type="project" value="TreeGrafter"/>
</dbReference>
<gene>
    <name evidence="11" type="ORF">O3G_MSEX010593</name>
</gene>
<comment type="similarity">
    <text evidence="2 9">Belongs to the V-ATPase 116 kDa subunit family.</text>
</comment>
<keyword evidence="8 9" id="KW-0472">Membrane</keyword>
<sequence>MKLDKCSHPTTKHLKVKFAVKNFNNEAKTNVAAMLRSDRMTFCEMYLQPEAAYDILSQLGEMSCVEFLDLNTDMQPFQRRYVAEVCRCAEMERKLRYMESEMTKDGIDVAEYAEEPRAMQPNEMMTYENLLEKWEEDVSEMSTNMTNLMKSFLEITEMYYMLSSVGPMLGDADMKKESMISSKRGAGDIGPGGRLAVLTGVVKRKRSFPLEMMLWRISRGNIYYRQAPKDKILQDPFTGKEIRKVAFLAICQGEQLENRMYKVFNGFRVNTYPCPKMSSERDDMMYILDTRLSDLEQVMKKTKHHRFKALLTVSKQWRHWMVQVKKAKAIYHTMNKFNIDITKKCLIGQCWVPDRDLRKVQDTLEQCSETLEINVSSFMSKTESFSVPPTYHRTNKFTHAFQNLIKAYGDSAYRELNPGLYTVVTFPFLFAVMFGDMGHALVMICFSGWMLKNEKKFMNKKSTNEIWNIMFGGRYIILLMGMFSFYTGFIYNDFFGKCVALTRSYWLNNYTKEALAKEVYLDVNPAGPTRKPYMFGIDPVISLSKNKIMILNSIKMKLAIIIGIIHMIFGTTLSLFNHIFFKRYYLITLRFIPEILMLMCLLLWLVFLIYFKWFKYGPKGSVKLDPTCAPQILILFIDMFLWAQSKPPQEECDAYMFGMQHEIQEILVIIAVLCVPMMLFGTPVYMYFHNRKMQREAYKKISSFRRYQSSPSNRNLEELIIAEANKYTTSFAELMIHQGVHTIEFVLSTISHTASYLRLWALSLAHAQLADMLWGMTLSKLALREHSINGAVKLVVIFGMWATFTVSILVVMEGLSAFLHTLRLHWVEFMSKFYAGEGHPFHPFCFKTILGGDAEKAEPSYKKK</sequence>
<evidence type="ECO:0000256" key="6">
    <source>
        <dbReference type="ARBA" id="ARBA00022989"/>
    </source>
</evidence>
<keyword evidence="12" id="KW-1185">Reference proteome</keyword>
<keyword evidence="6 9" id="KW-1133">Transmembrane helix</keyword>
<evidence type="ECO:0000256" key="1">
    <source>
        <dbReference type="ARBA" id="ARBA00004141"/>
    </source>
</evidence>
<dbReference type="AlphaFoldDB" id="A0A922CTU7"/>
<dbReference type="PIRSF" id="PIRSF001293">
    <property type="entry name" value="ATP6V0A1"/>
    <property type="match status" value="1"/>
</dbReference>
<reference evidence="11" key="1">
    <citation type="journal article" date="2016" name="Insect Biochem. Mol. Biol.">
        <title>Multifaceted biological insights from a draft genome sequence of the tobacco hornworm moth, Manduca sexta.</title>
        <authorList>
            <person name="Kanost M.R."/>
            <person name="Arrese E.L."/>
            <person name="Cao X."/>
            <person name="Chen Y.R."/>
            <person name="Chellapilla S."/>
            <person name="Goldsmith M.R."/>
            <person name="Grosse-Wilde E."/>
            <person name="Heckel D.G."/>
            <person name="Herndon N."/>
            <person name="Jiang H."/>
            <person name="Papanicolaou A."/>
            <person name="Qu J."/>
            <person name="Soulages J.L."/>
            <person name="Vogel H."/>
            <person name="Walters J."/>
            <person name="Waterhouse R.M."/>
            <person name="Ahn S.J."/>
            <person name="Almeida F.C."/>
            <person name="An C."/>
            <person name="Aqrawi P."/>
            <person name="Bretschneider A."/>
            <person name="Bryant W.B."/>
            <person name="Bucks S."/>
            <person name="Chao H."/>
            <person name="Chevignon G."/>
            <person name="Christen J.M."/>
            <person name="Clarke D.F."/>
            <person name="Dittmer N.T."/>
            <person name="Ferguson L.C.F."/>
            <person name="Garavelou S."/>
            <person name="Gordon K.H.J."/>
            <person name="Gunaratna R.T."/>
            <person name="Han Y."/>
            <person name="Hauser F."/>
            <person name="He Y."/>
            <person name="Heidel-Fischer H."/>
            <person name="Hirsh A."/>
            <person name="Hu Y."/>
            <person name="Jiang H."/>
            <person name="Kalra D."/>
            <person name="Klinner C."/>
            <person name="Konig C."/>
            <person name="Kovar C."/>
            <person name="Kroll A.R."/>
            <person name="Kuwar S.S."/>
            <person name="Lee S.L."/>
            <person name="Lehman R."/>
            <person name="Li K."/>
            <person name="Li Z."/>
            <person name="Liang H."/>
            <person name="Lovelace S."/>
            <person name="Lu Z."/>
            <person name="Mansfield J.H."/>
            <person name="McCulloch K.J."/>
            <person name="Mathew T."/>
            <person name="Morton B."/>
            <person name="Muzny D.M."/>
            <person name="Neunemann D."/>
            <person name="Ongeri F."/>
            <person name="Pauchet Y."/>
            <person name="Pu L.L."/>
            <person name="Pyrousis I."/>
            <person name="Rao X.J."/>
            <person name="Redding A."/>
            <person name="Roesel C."/>
            <person name="Sanchez-Gracia A."/>
            <person name="Schaack S."/>
            <person name="Shukla A."/>
            <person name="Tetreau G."/>
            <person name="Wang Y."/>
            <person name="Xiong G.H."/>
            <person name="Traut W."/>
            <person name="Walsh T.K."/>
            <person name="Worley K.C."/>
            <person name="Wu D."/>
            <person name="Wu W."/>
            <person name="Wu Y.Q."/>
            <person name="Zhang X."/>
            <person name="Zou Z."/>
            <person name="Zucker H."/>
            <person name="Briscoe A.D."/>
            <person name="Burmester T."/>
            <person name="Clem R.J."/>
            <person name="Feyereisen R."/>
            <person name="Grimmelikhuijzen C.J.P."/>
            <person name="Hamodrakas S.J."/>
            <person name="Hansson B.S."/>
            <person name="Huguet E."/>
            <person name="Jermiin L.S."/>
            <person name="Lan Q."/>
            <person name="Lehman H.K."/>
            <person name="Lorenzen M."/>
            <person name="Merzendorfer H."/>
            <person name="Michalopoulos I."/>
            <person name="Morton D.B."/>
            <person name="Muthukrishnan S."/>
            <person name="Oakeshott J.G."/>
            <person name="Palmer W."/>
            <person name="Park Y."/>
            <person name="Passarelli A.L."/>
            <person name="Rozas J."/>
            <person name="Schwartz L.M."/>
            <person name="Smith W."/>
            <person name="Southgate A."/>
            <person name="Vilcinskas A."/>
            <person name="Vogt R."/>
            <person name="Wang P."/>
            <person name="Werren J."/>
            <person name="Yu X.Q."/>
            <person name="Zhou J.J."/>
            <person name="Brown S.J."/>
            <person name="Scherer S.E."/>
            <person name="Richards S."/>
            <person name="Blissard G.W."/>
        </authorList>
    </citation>
    <scope>NUCLEOTIDE SEQUENCE</scope>
</reference>
<feature type="transmembrane region" description="Helical" evidence="9">
    <location>
        <begin position="428"/>
        <end position="451"/>
    </location>
</feature>
<feature type="transmembrane region" description="Helical" evidence="9">
    <location>
        <begin position="591"/>
        <end position="611"/>
    </location>
</feature>
<keyword evidence="5 9" id="KW-0375">Hydrogen ion transport</keyword>
<organism evidence="11 12">
    <name type="scientific">Manduca sexta</name>
    <name type="common">Tobacco hawkmoth</name>
    <name type="synonym">Tobacco hornworm</name>
    <dbReference type="NCBI Taxonomy" id="7130"/>
    <lineage>
        <taxon>Eukaryota</taxon>
        <taxon>Metazoa</taxon>
        <taxon>Ecdysozoa</taxon>
        <taxon>Arthropoda</taxon>
        <taxon>Hexapoda</taxon>
        <taxon>Insecta</taxon>
        <taxon>Pterygota</taxon>
        <taxon>Neoptera</taxon>
        <taxon>Endopterygota</taxon>
        <taxon>Lepidoptera</taxon>
        <taxon>Glossata</taxon>
        <taxon>Ditrysia</taxon>
        <taxon>Bombycoidea</taxon>
        <taxon>Sphingidae</taxon>
        <taxon>Sphinginae</taxon>
        <taxon>Sphingini</taxon>
        <taxon>Manduca</taxon>
    </lineage>
</organism>
<accession>A0A922CTU7</accession>
<evidence type="ECO:0000256" key="7">
    <source>
        <dbReference type="ARBA" id="ARBA00023065"/>
    </source>
</evidence>
<comment type="function">
    <text evidence="9">Essential component of the vacuolar proton pump (V-ATPase), a multimeric enzyme that catalyzes the translocation of protons across the membranes. Required for assembly and activity of the V-ATPase.</text>
</comment>
<evidence type="ECO:0000256" key="4">
    <source>
        <dbReference type="ARBA" id="ARBA00022692"/>
    </source>
</evidence>
<feature type="transmembrane region" description="Helical" evidence="9">
    <location>
        <begin position="472"/>
        <end position="491"/>
    </location>
</feature>
<protein>
    <recommendedName>
        <fullName evidence="9">V-type proton ATPase subunit a</fullName>
    </recommendedName>
</protein>
<evidence type="ECO:0000256" key="8">
    <source>
        <dbReference type="ARBA" id="ARBA00023136"/>
    </source>
</evidence>
<name>A0A922CTU7_MANSE</name>
<keyword evidence="7 9" id="KW-0406">Ion transport</keyword>
<feature type="transmembrane region" description="Helical" evidence="9">
    <location>
        <begin position="794"/>
        <end position="822"/>
    </location>
</feature>
<dbReference type="PANTHER" id="PTHR11629">
    <property type="entry name" value="VACUOLAR PROTON ATPASES"/>
    <property type="match status" value="1"/>
</dbReference>
<reference evidence="11" key="2">
    <citation type="submission" date="2020-12" db="EMBL/GenBank/DDBJ databases">
        <authorList>
            <person name="Kanost M."/>
        </authorList>
    </citation>
    <scope>NUCLEOTIDE SEQUENCE</scope>
</reference>
<evidence type="ECO:0000313" key="12">
    <source>
        <dbReference type="Proteomes" id="UP000791440"/>
    </source>
</evidence>
<dbReference type="InterPro" id="IPR002490">
    <property type="entry name" value="V-ATPase_116kDa_su"/>
</dbReference>
<proteinExistence type="inferred from homology"/>
<dbReference type="EMBL" id="JH668564">
    <property type="protein sequence ID" value="KAG6457956.1"/>
    <property type="molecule type" value="Genomic_DNA"/>
</dbReference>
<dbReference type="GO" id="GO:0051117">
    <property type="term" value="F:ATPase binding"/>
    <property type="evidence" value="ECO:0007669"/>
    <property type="project" value="TreeGrafter"/>
</dbReference>
<comment type="caution">
    <text evidence="11">The sequence shown here is derived from an EMBL/GenBank/DDBJ whole genome shotgun (WGS) entry which is preliminary data.</text>
</comment>
<evidence type="ECO:0000256" key="10">
    <source>
        <dbReference type="SAM" id="Coils"/>
    </source>
</evidence>
<evidence type="ECO:0000256" key="9">
    <source>
        <dbReference type="RuleBase" id="RU361189"/>
    </source>
</evidence>
<evidence type="ECO:0000313" key="11">
    <source>
        <dbReference type="EMBL" id="KAG6457956.1"/>
    </source>
</evidence>
<evidence type="ECO:0000256" key="2">
    <source>
        <dbReference type="ARBA" id="ARBA00009904"/>
    </source>
</evidence>
<dbReference type="GO" id="GO:0005886">
    <property type="term" value="C:plasma membrane"/>
    <property type="evidence" value="ECO:0007669"/>
    <property type="project" value="TreeGrafter"/>
</dbReference>
<keyword evidence="4 9" id="KW-0812">Transmembrane</keyword>
<dbReference type="OrthoDB" id="10264220at2759"/>
<dbReference type="GO" id="GO:0000220">
    <property type="term" value="C:vacuolar proton-transporting V-type ATPase, V0 domain"/>
    <property type="evidence" value="ECO:0007669"/>
    <property type="project" value="InterPro"/>
</dbReference>
<keyword evidence="3 9" id="KW-0813">Transport</keyword>
<feature type="coiled-coil region" evidence="10">
    <location>
        <begin position="124"/>
        <end position="151"/>
    </location>
</feature>
<dbReference type="InterPro" id="IPR026028">
    <property type="entry name" value="V-type_ATPase_116kDa_su_euka"/>
</dbReference>
<feature type="transmembrane region" description="Helical" evidence="9">
    <location>
        <begin position="666"/>
        <end position="688"/>
    </location>
</feature>
<dbReference type="GO" id="GO:0046961">
    <property type="term" value="F:proton-transporting ATPase activity, rotational mechanism"/>
    <property type="evidence" value="ECO:0007669"/>
    <property type="project" value="InterPro"/>
</dbReference>
<evidence type="ECO:0000256" key="3">
    <source>
        <dbReference type="ARBA" id="ARBA00022448"/>
    </source>
</evidence>
<dbReference type="Proteomes" id="UP000791440">
    <property type="component" value="Unassembled WGS sequence"/>
</dbReference>
<evidence type="ECO:0000256" key="5">
    <source>
        <dbReference type="ARBA" id="ARBA00022781"/>
    </source>
</evidence>
<comment type="subcellular location">
    <subcellularLocation>
        <location evidence="1">Membrane</location>
        <topology evidence="1">Multi-pass membrane protein</topology>
    </subcellularLocation>
</comment>
<dbReference type="Pfam" id="PF01496">
    <property type="entry name" value="V_ATPase_I"/>
    <property type="match status" value="1"/>
</dbReference>
<keyword evidence="10" id="KW-0175">Coiled coil</keyword>